<dbReference type="CDD" id="cd00840">
    <property type="entry name" value="MPP_Mre11_N"/>
    <property type="match status" value="1"/>
</dbReference>
<dbReference type="OrthoDB" id="9773856at2"/>
<evidence type="ECO:0000256" key="6">
    <source>
        <dbReference type="ARBA" id="ARBA00022839"/>
    </source>
</evidence>
<protein>
    <recommendedName>
        <fullName evidence="3 7">Nuclease SbcCD subunit D</fullName>
    </recommendedName>
</protein>
<comment type="subunit">
    <text evidence="2 7">Heterodimer of SbcC and SbcD.</text>
</comment>
<comment type="function">
    <text evidence="7">SbcCD cleaves DNA hairpin structures. These structures can inhibit DNA replication and are intermediates in certain DNA recombination reactions. The complex acts as a 3'-&gt;5' double strand exonuclease that can open hairpins. It also has a 5' single-strand endonuclease activity.</text>
</comment>
<evidence type="ECO:0000313" key="10">
    <source>
        <dbReference type="EMBL" id="KXB37843.1"/>
    </source>
</evidence>
<keyword evidence="4 7" id="KW-0540">Nuclease</keyword>
<dbReference type="GO" id="GO:0004519">
    <property type="term" value="F:endonuclease activity"/>
    <property type="evidence" value="ECO:0007669"/>
    <property type="project" value="UniProtKB-KW"/>
</dbReference>
<organism evidence="10 11">
    <name type="scientific">Aerococcus christensenii</name>
    <dbReference type="NCBI Taxonomy" id="87541"/>
    <lineage>
        <taxon>Bacteria</taxon>
        <taxon>Bacillati</taxon>
        <taxon>Bacillota</taxon>
        <taxon>Bacilli</taxon>
        <taxon>Lactobacillales</taxon>
        <taxon>Aerococcaceae</taxon>
        <taxon>Aerococcus</taxon>
    </lineage>
</organism>
<dbReference type="InterPro" id="IPR026843">
    <property type="entry name" value="SbcD_C"/>
</dbReference>
<comment type="similarity">
    <text evidence="1 7">Belongs to the SbcD family.</text>
</comment>
<dbReference type="GO" id="GO:0006260">
    <property type="term" value="P:DNA replication"/>
    <property type="evidence" value="ECO:0007669"/>
    <property type="project" value="UniProtKB-KW"/>
</dbReference>
<dbReference type="Gene3D" id="3.60.21.10">
    <property type="match status" value="1"/>
</dbReference>
<dbReference type="AlphaFoldDB" id="A0A133Y3S0"/>
<reference evidence="10 11" key="1">
    <citation type="submission" date="2016-01" db="EMBL/GenBank/DDBJ databases">
        <authorList>
            <person name="Oliw E.H."/>
        </authorList>
    </citation>
    <scope>NUCLEOTIDE SEQUENCE [LARGE SCALE GENOMIC DNA]</scope>
    <source>
        <strain evidence="10 11">KA00635</strain>
    </source>
</reference>
<dbReference type="Pfam" id="PF12320">
    <property type="entry name" value="SbcD_C"/>
    <property type="match status" value="1"/>
</dbReference>
<dbReference type="InterPro" id="IPR004843">
    <property type="entry name" value="Calcineurin-like_PHP"/>
</dbReference>
<keyword evidence="7" id="KW-0235">DNA replication</keyword>
<dbReference type="GO" id="GO:0006310">
    <property type="term" value="P:DNA recombination"/>
    <property type="evidence" value="ECO:0007669"/>
    <property type="project" value="UniProtKB-KW"/>
</dbReference>
<feature type="domain" description="Nuclease SbcCD subunit D C-terminal" evidence="9">
    <location>
        <begin position="272"/>
        <end position="357"/>
    </location>
</feature>
<dbReference type="EMBL" id="LSCQ01000018">
    <property type="protein sequence ID" value="KXB37843.1"/>
    <property type="molecule type" value="Genomic_DNA"/>
</dbReference>
<dbReference type="GO" id="GO:0008408">
    <property type="term" value="F:3'-5' exonuclease activity"/>
    <property type="evidence" value="ECO:0007669"/>
    <property type="project" value="InterPro"/>
</dbReference>
<name>A0A133Y3S0_9LACT</name>
<dbReference type="InterPro" id="IPR029052">
    <property type="entry name" value="Metallo-depent_PP-like"/>
</dbReference>
<evidence type="ECO:0000313" key="11">
    <source>
        <dbReference type="Proteomes" id="UP000070422"/>
    </source>
</evidence>
<dbReference type="NCBIfam" id="TIGR00619">
    <property type="entry name" value="sbcd"/>
    <property type="match status" value="1"/>
</dbReference>
<evidence type="ECO:0000256" key="5">
    <source>
        <dbReference type="ARBA" id="ARBA00022801"/>
    </source>
</evidence>
<dbReference type="InterPro" id="IPR004593">
    <property type="entry name" value="SbcD"/>
</dbReference>
<dbReference type="STRING" id="87541.AWM71_02625"/>
<evidence type="ECO:0000259" key="8">
    <source>
        <dbReference type="Pfam" id="PF00149"/>
    </source>
</evidence>
<dbReference type="SUPFAM" id="SSF56300">
    <property type="entry name" value="Metallo-dependent phosphatases"/>
    <property type="match status" value="1"/>
</dbReference>
<dbReference type="PANTHER" id="PTHR30337:SF0">
    <property type="entry name" value="NUCLEASE SBCCD SUBUNIT D"/>
    <property type="match status" value="1"/>
</dbReference>
<evidence type="ECO:0000259" key="9">
    <source>
        <dbReference type="Pfam" id="PF12320"/>
    </source>
</evidence>
<dbReference type="RefSeq" id="WP_060936550.1">
    <property type="nucleotide sequence ID" value="NZ_JASOZP010000001.1"/>
</dbReference>
<keyword evidence="7" id="KW-0233">DNA recombination</keyword>
<keyword evidence="6 7" id="KW-0269">Exonuclease</keyword>
<evidence type="ECO:0000256" key="4">
    <source>
        <dbReference type="ARBA" id="ARBA00022722"/>
    </source>
</evidence>
<proteinExistence type="inferred from homology"/>
<dbReference type="InterPro" id="IPR050535">
    <property type="entry name" value="DNA_Repair-Maintenance_Comp"/>
</dbReference>
<evidence type="ECO:0000256" key="1">
    <source>
        <dbReference type="ARBA" id="ARBA00010555"/>
    </source>
</evidence>
<dbReference type="PATRIC" id="fig|87541.4.peg.320"/>
<sequence length="387" mass="44466">MKIIHSSDWHLGKIVNERSMLADQVIVFNRLIDEWKTSSADVVIIAGDFYDRSLPNRETVRAADQLLERMMNELPMPVCVMSGNHDAGERIAYGKAAYQKAGVYLAGLPQKQPECVQIGEADIYLLPFSEHGFIREIYQDSSITSLQKAAQKQVEAIRSVWNPDRLNIVVYHGYVTADSLEDERGGLIYSDSERPLSIGMTEYVPLEVFEGFDYVALGHLHGGQKVKSDRVRYSGSPLKYSKSEANHHKHYLEIDLTKTAINVKKCPIQPIHDLRVYATTFEEAMRHKSEDYVYFELEDAHPIHEGMNRLRGNYPHVMSLEYPSLYQEEKLQEVTRYLQVEKVMKTPLETFGSFYQEVLGQEITVKQWEYVKKAWKEAEESEGESCD</sequence>
<keyword evidence="5 7" id="KW-0378">Hydrolase</keyword>
<dbReference type="Proteomes" id="UP000070422">
    <property type="component" value="Unassembled WGS sequence"/>
</dbReference>
<dbReference type="PANTHER" id="PTHR30337">
    <property type="entry name" value="COMPONENT OF ATP-DEPENDENT DSDNA EXONUCLEASE"/>
    <property type="match status" value="1"/>
</dbReference>
<dbReference type="Pfam" id="PF00149">
    <property type="entry name" value="Metallophos"/>
    <property type="match status" value="1"/>
</dbReference>
<feature type="domain" description="Calcineurin-like phosphoesterase" evidence="8">
    <location>
        <begin position="1"/>
        <end position="222"/>
    </location>
</feature>
<comment type="caution">
    <text evidence="10">The sequence shown here is derived from an EMBL/GenBank/DDBJ whole genome shotgun (WGS) entry which is preliminary data.</text>
</comment>
<dbReference type="InterPro" id="IPR041796">
    <property type="entry name" value="Mre11_N"/>
</dbReference>
<evidence type="ECO:0000256" key="7">
    <source>
        <dbReference type="RuleBase" id="RU363069"/>
    </source>
</evidence>
<evidence type="ECO:0000256" key="2">
    <source>
        <dbReference type="ARBA" id="ARBA00011322"/>
    </source>
</evidence>
<keyword evidence="7" id="KW-0255">Endonuclease</keyword>
<evidence type="ECO:0000256" key="3">
    <source>
        <dbReference type="ARBA" id="ARBA00013365"/>
    </source>
</evidence>
<gene>
    <name evidence="7" type="primary">sbcD</name>
    <name evidence="10" type="ORF">HMPREF3187_00320</name>
</gene>
<accession>A0A133Y3S0</accession>